<evidence type="ECO:0000256" key="1">
    <source>
        <dbReference type="ARBA" id="ARBA00008050"/>
    </source>
</evidence>
<keyword evidence="15" id="KW-1185">Reference proteome</keyword>
<evidence type="ECO:0000313" key="15">
    <source>
        <dbReference type="Proteomes" id="UP000315289"/>
    </source>
</evidence>
<gene>
    <name evidence="9 14" type="primary">radA</name>
    <name evidence="14" type="ORF">NARC_130009</name>
</gene>
<keyword evidence="7 9" id="KW-0233">DNA recombination</keyword>
<evidence type="ECO:0000256" key="4">
    <source>
        <dbReference type="ARBA" id="ARBA00022763"/>
    </source>
</evidence>
<evidence type="ECO:0000256" key="10">
    <source>
        <dbReference type="PIRNR" id="PIRNR005856"/>
    </source>
</evidence>
<feature type="domain" description="RecA family profile 2" evidence="13">
    <location>
        <begin position="298"/>
        <end position="359"/>
    </location>
</feature>
<dbReference type="PROSITE" id="PS50163">
    <property type="entry name" value="RECA_3"/>
    <property type="match status" value="1"/>
</dbReference>
<dbReference type="Proteomes" id="UP000315289">
    <property type="component" value="Unassembled WGS sequence"/>
</dbReference>
<evidence type="ECO:0000313" key="14">
    <source>
        <dbReference type="EMBL" id="TVP39670.1"/>
    </source>
</evidence>
<keyword evidence="6 9" id="KW-0238">DNA-binding</keyword>
<dbReference type="InterPro" id="IPR020587">
    <property type="entry name" value="RecA_monomer-monomer_interface"/>
</dbReference>
<dbReference type="Pfam" id="PF14520">
    <property type="entry name" value="HHH_5"/>
    <property type="match status" value="1"/>
</dbReference>
<accession>A0A557SSV3</accession>
<dbReference type="Gene3D" id="3.40.50.300">
    <property type="entry name" value="P-loop containing nucleotide triphosphate hydrolases"/>
    <property type="match status" value="1"/>
</dbReference>
<dbReference type="InterPro" id="IPR010995">
    <property type="entry name" value="DNA_repair_Rad51/TF_NusA_a-hlx"/>
</dbReference>
<sequence>MVEKRNSERLNDEDVVNALSSETPEISDSDLESKPIPTIIDDLDIQDIPGIGPTTAKKLRDAGVLTVMDLAVTSSEELSVEINSSKESAAAFIIAAQQLLRDSNLLDKEFVTADVALEKRKSLLRCTTGSNALDKLLLGGIETQAITEFYGEFGSGKSQICHTLCVTACQPVENGGFGSGSIYIDTEGTFRPERVDQIAASRGLDPTSVLKSIAVCKVYNSSHLELIIKDLGKYINDFKARLVIIDSIISLHRAEFAGRGTLADRQQRLNSMLHKIIRLAEIYNISVVITNQVQSSPDTFFGDPTKAAGGNVLGHASTYRIYLRKSGENRTARMIDSPYHPYSDTKFTVTEKGADDMEEETSSKRGKLKE</sequence>
<organism evidence="14 15">
    <name type="scientific">Candidatus Nitrosocosmicus arcticus</name>
    <dbReference type="NCBI Taxonomy" id="2035267"/>
    <lineage>
        <taxon>Archaea</taxon>
        <taxon>Nitrososphaerota</taxon>
        <taxon>Nitrososphaeria</taxon>
        <taxon>Nitrososphaerales</taxon>
        <taxon>Nitrososphaeraceae</taxon>
        <taxon>Candidatus Nitrosocosmicus</taxon>
    </lineage>
</organism>
<comment type="function">
    <text evidence="8 9 10">Involved in DNA repair and in homologous recombination. Binds and assemble on single-stranded DNA to form a nucleoprotein filament. Hydrolyzes ATP in a ssDNA-dependent manner and promotes DNA strand exchange between homologous DNA molecules.</text>
</comment>
<dbReference type="InterPro" id="IPR013632">
    <property type="entry name" value="Rad51_C"/>
</dbReference>
<evidence type="ECO:0000256" key="6">
    <source>
        <dbReference type="ARBA" id="ARBA00023125"/>
    </source>
</evidence>
<proteinExistence type="inferred from homology"/>
<feature type="compositionally biased region" description="Basic and acidic residues" evidence="11">
    <location>
        <begin position="1"/>
        <end position="12"/>
    </location>
</feature>
<dbReference type="Pfam" id="PF08423">
    <property type="entry name" value="Rad51"/>
    <property type="match status" value="1"/>
</dbReference>
<keyword evidence="3 9" id="KW-0547">Nucleotide-binding</keyword>
<protein>
    <recommendedName>
        <fullName evidence="2 9">DNA repair and recombination protein RadA</fullName>
    </recommendedName>
</protein>
<dbReference type="FunFam" id="3.40.50.300:FF:002052">
    <property type="entry name" value="DNA repair protein RAD51 homolog"/>
    <property type="match status" value="1"/>
</dbReference>
<evidence type="ECO:0000256" key="8">
    <source>
        <dbReference type="ARBA" id="ARBA00025684"/>
    </source>
</evidence>
<dbReference type="SUPFAM" id="SSF52540">
    <property type="entry name" value="P-loop containing nucleoside triphosphate hydrolases"/>
    <property type="match status" value="1"/>
</dbReference>
<dbReference type="EMBL" id="VOAH01000013">
    <property type="protein sequence ID" value="TVP39670.1"/>
    <property type="molecule type" value="Genomic_DNA"/>
</dbReference>
<dbReference type="HAMAP" id="MF_00348">
    <property type="entry name" value="RadA_arch"/>
    <property type="match status" value="1"/>
</dbReference>
<evidence type="ECO:0000256" key="11">
    <source>
        <dbReference type="SAM" id="MobiDB-lite"/>
    </source>
</evidence>
<evidence type="ECO:0000256" key="5">
    <source>
        <dbReference type="ARBA" id="ARBA00022840"/>
    </source>
</evidence>
<dbReference type="GO" id="GO:0005524">
    <property type="term" value="F:ATP binding"/>
    <property type="evidence" value="ECO:0007669"/>
    <property type="project" value="UniProtKB-UniRule"/>
</dbReference>
<comment type="similarity">
    <text evidence="1 9 10">Belongs to the eukaryotic RecA-like protein family.</text>
</comment>
<dbReference type="InterPro" id="IPR020588">
    <property type="entry name" value="RecA_ATP-bd"/>
</dbReference>
<dbReference type="InterPro" id="IPR016467">
    <property type="entry name" value="DNA_recomb/repair_RecA-like"/>
</dbReference>
<feature type="region of interest" description="Disordered" evidence="11">
    <location>
        <begin position="345"/>
        <end position="370"/>
    </location>
</feature>
<evidence type="ECO:0000256" key="2">
    <source>
        <dbReference type="ARBA" id="ARBA00018144"/>
    </source>
</evidence>
<feature type="binding site" evidence="9">
    <location>
        <begin position="151"/>
        <end position="158"/>
    </location>
    <ligand>
        <name>ATP</name>
        <dbReference type="ChEBI" id="CHEBI:30616"/>
    </ligand>
</feature>
<keyword evidence="4 9" id="KW-0227">DNA damage</keyword>
<dbReference type="PROSITE" id="PS50162">
    <property type="entry name" value="RECA_2"/>
    <property type="match status" value="1"/>
</dbReference>
<dbReference type="PIRSF" id="PIRSF005856">
    <property type="entry name" value="Rad51"/>
    <property type="match status" value="1"/>
</dbReference>
<comment type="caution">
    <text evidence="14">The sequence shown here is derived from an EMBL/GenBank/DDBJ whole genome shotgun (WGS) entry which is preliminary data.</text>
</comment>
<dbReference type="GO" id="GO:0006310">
    <property type="term" value="P:DNA recombination"/>
    <property type="evidence" value="ECO:0007669"/>
    <property type="project" value="UniProtKB-UniRule"/>
</dbReference>
<dbReference type="PANTHER" id="PTHR22942">
    <property type="entry name" value="RECA/RAD51/RADA DNA STRAND-PAIRING FAMILY MEMBER"/>
    <property type="match status" value="1"/>
</dbReference>
<name>A0A557SSV3_9ARCH</name>
<evidence type="ECO:0000259" key="12">
    <source>
        <dbReference type="PROSITE" id="PS50162"/>
    </source>
</evidence>
<dbReference type="GO" id="GO:0006281">
    <property type="term" value="P:DNA repair"/>
    <property type="evidence" value="ECO:0007669"/>
    <property type="project" value="UniProtKB-UniRule"/>
</dbReference>
<dbReference type="RefSeq" id="WP_261377894.1">
    <property type="nucleotide sequence ID" value="NZ_ML675588.1"/>
</dbReference>
<dbReference type="NCBIfam" id="NF003301">
    <property type="entry name" value="PRK04301.1"/>
    <property type="match status" value="1"/>
</dbReference>
<dbReference type="InterPro" id="IPR003593">
    <property type="entry name" value="AAA+_ATPase"/>
</dbReference>
<evidence type="ECO:0000256" key="9">
    <source>
        <dbReference type="HAMAP-Rule" id="MF_00348"/>
    </source>
</evidence>
<reference evidence="14 15" key="1">
    <citation type="journal article" date="2019" name="Front. Microbiol.">
        <title>Ammonia Oxidation by the Arctic Terrestrial Thaumarchaeote Candidatus Nitrosocosmicus arcticus Is Stimulated by Increasing Temperatures.</title>
        <authorList>
            <person name="Alves R.J.E."/>
            <person name="Kerou M."/>
            <person name="Zappe A."/>
            <person name="Bittner R."/>
            <person name="Abby S.S."/>
            <person name="Schmidt H.A."/>
            <person name="Pfeifer K."/>
            <person name="Schleper C."/>
        </authorList>
    </citation>
    <scope>NUCLEOTIDE SEQUENCE [LARGE SCALE GENOMIC DNA]</scope>
    <source>
        <strain evidence="14 15">Kfb</strain>
    </source>
</reference>
<dbReference type="AlphaFoldDB" id="A0A557SSV3"/>
<keyword evidence="5 9" id="KW-0067">ATP-binding</keyword>
<evidence type="ECO:0000256" key="7">
    <source>
        <dbReference type="ARBA" id="ARBA00023172"/>
    </source>
</evidence>
<dbReference type="InterPro" id="IPR027417">
    <property type="entry name" value="P-loop_NTPase"/>
</dbReference>
<feature type="domain" description="RecA family profile 1" evidence="12">
    <location>
        <begin position="122"/>
        <end position="293"/>
    </location>
</feature>
<dbReference type="GO" id="GO:0140664">
    <property type="term" value="F:ATP-dependent DNA damage sensor activity"/>
    <property type="evidence" value="ECO:0007669"/>
    <property type="project" value="InterPro"/>
</dbReference>
<feature type="region of interest" description="Disordered" evidence="11">
    <location>
        <begin position="1"/>
        <end position="32"/>
    </location>
</feature>
<dbReference type="Gene3D" id="1.10.150.20">
    <property type="entry name" value="5' to 3' exonuclease, C-terminal subdomain"/>
    <property type="match status" value="1"/>
</dbReference>
<dbReference type="SUPFAM" id="SSF47794">
    <property type="entry name" value="Rad51 N-terminal domain-like"/>
    <property type="match status" value="1"/>
</dbReference>
<dbReference type="GO" id="GO:0003684">
    <property type="term" value="F:damaged DNA binding"/>
    <property type="evidence" value="ECO:0007669"/>
    <property type="project" value="UniProtKB-UniRule"/>
</dbReference>
<dbReference type="SMART" id="SM00382">
    <property type="entry name" value="AAA"/>
    <property type="match status" value="1"/>
</dbReference>
<dbReference type="NCBIfam" id="TIGR02236">
    <property type="entry name" value="recomb_radA"/>
    <property type="match status" value="1"/>
</dbReference>
<evidence type="ECO:0000256" key="3">
    <source>
        <dbReference type="ARBA" id="ARBA00022741"/>
    </source>
</evidence>
<evidence type="ECO:0000259" key="13">
    <source>
        <dbReference type="PROSITE" id="PS50163"/>
    </source>
</evidence>
<dbReference type="PANTHER" id="PTHR22942:SF30">
    <property type="entry name" value="MEIOTIC RECOMBINATION PROTEIN DMC1_LIM15 HOMOLOG"/>
    <property type="match status" value="1"/>
</dbReference>
<dbReference type="InterPro" id="IPR011938">
    <property type="entry name" value="DNA_recomb/repair_RadA"/>
</dbReference>